<gene>
    <name evidence="2" type="ORF">ACFP2T_22040</name>
</gene>
<organism evidence="2 3">
    <name type="scientific">Plantactinospora solaniradicis</name>
    <dbReference type="NCBI Taxonomy" id="1723736"/>
    <lineage>
        <taxon>Bacteria</taxon>
        <taxon>Bacillati</taxon>
        <taxon>Actinomycetota</taxon>
        <taxon>Actinomycetes</taxon>
        <taxon>Micromonosporales</taxon>
        <taxon>Micromonosporaceae</taxon>
        <taxon>Plantactinospora</taxon>
    </lineage>
</organism>
<feature type="transmembrane region" description="Helical" evidence="1">
    <location>
        <begin position="98"/>
        <end position="117"/>
    </location>
</feature>
<keyword evidence="1" id="KW-1133">Transmembrane helix</keyword>
<feature type="transmembrane region" description="Helical" evidence="1">
    <location>
        <begin position="123"/>
        <end position="143"/>
    </location>
</feature>
<protein>
    <recommendedName>
        <fullName evidence="4">DUF3180 domain-containing protein</fullName>
    </recommendedName>
</protein>
<keyword evidence="1" id="KW-0812">Transmembrane</keyword>
<reference evidence="3" key="1">
    <citation type="journal article" date="2019" name="Int. J. Syst. Evol. Microbiol.">
        <title>The Global Catalogue of Microorganisms (GCM) 10K type strain sequencing project: providing services to taxonomists for standard genome sequencing and annotation.</title>
        <authorList>
            <consortium name="The Broad Institute Genomics Platform"/>
            <consortium name="The Broad Institute Genome Sequencing Center for Infectious Disease"/>
            <person name="Wu L."/>
            <person name="Ma J."/>
        </authorList>
    </citation>
    <scope>NUCLEOTIDE SEQUENCE [LARGE SCALE GENOMIC DNA]</scope>
    <source>
        <strain evidence="3">ZS-35-S2</strain>
    </source>
</reference>
<feature type="transmembrane region" description="Helical" evidence="1">
    <location>
        <begin position="49"/>
        <end position="72"/>
    </location>
</feature>
<evidence type="ECO:0000256" key="1">
    <source>
        <dbReference type="SAM" id="Phobius"/>
    </source>
</evidence>
<name>A0ABW1KDG0_9ACTN</name>
<keyword evidence="3" id="KW-1185">Reference proteome</keyword>
<accession>A0ABW1KDG0</accession>
<dbReference type="RefSeq" id="WP_377424621.1">
    <property type="nucleotide sequence ID" value="NZ_JBHSPR010000018.1"/>
</dbReference>
<evidence type="ECO:0000313" key="2">
    <source>
        <dbReference type="EMBL" id="MFC6018874.1"/>
    </source>
</evidence>
<feature type="transmembrane region" description="Helical" evidence="1">
    <location>
        <begin position="15"/>
        <end position="37"/>
    </location>
</feature>
<proteinExistence type="predicted"/>
<dbReference type="Proteomes" id="UP001596203">
    <property type="component" value="Unassembled WGS sequence"/>
</dbReference>
<dbReference type="EMBL" id="JBHSPR010000018">
    <property type="protein sequence ID" value="MFC6018874.1"/>
    <property type="molecule type" value="Genomic_DNA"/>
</dbReference>
<evidence type="ECO:0008006" key="4">
    <source>
        <dbReference type="Google" id="ProtNLM"/>
    </source>
</evidence>
<comment type="caution">
    <text evidence="2">The sequence shown here is derived from an EMBL/GenBank/DDBJ whole genome shotgun (WGS) entry which is preliminary data.</text>
</comment>
<sequence length="157" mass="16012">MVRLPPDGRAVRRRLLVIAASYLSAVVVAGLVLRAGISAGRTGGHPIGLPWVVVGLGGVLGGVIVAAAALYARRRSHAGRADPIPLARAVMLARIGRLLMLAAAVVAAVLGVLLAPAGDERTFAIATSTGLAALLAAFALLANDLTRLRQHVKSGRP</sequence>
<evidence type="ECO:0000313" key="3">
    <source>
        <dbReference type="Proteomes" id="UP001596203"/>
    </source>
</evidence>
<keyword evidence="1" id="KW-0472">Membrane</keyword>